<dbReference type="InterPro" id="IPR054368">
    <property type="entry name" value="Alp7A-like_C"/>
</dbReference>
<feature type="domain" description="Actin-like protein N-terminal" evidence="1">
    <location>
        <begin position="5"/>
        <end position="169"/>
    </location>
</feature>
<dbReference type="Pfam" id="PF17989">
    <property type="entry name" value="ALP_N"/>
    <property type="match status" value="1"/>
</dbReference>
<evidence type="ECO:0000313" key="3">
    <source>
        <dbReference type="EMBL" id="MEY8661408.1"/>
    </source>
</evidence>
<dbReference type="Proteomes" id="UP001565236">
    <property type="component" value="Unassembled WGS sequence"/>
</dbReference>
<dbReference type="Pfam" id="PF22128">
    <property type="entry name" value="Alp7A_like_C"/>
    <property type="match status" value="1"/>
</dbReference>
<dbReference type="RefSeq" id="WP_369939951.1">
    <property type="nucleotide sequence ID" value="NZ_JBCLUF010000002.1"/>
</dbReference>
<dbReference type="Gene3D" id="3.30.420.40">
    <property type="match status" value="2"/>
</dbReference>
<dbReference type="SUPFAM" id="SSF53067">
    <property type="entry name" value="Actin-like ATPase domain"/>
    <property type="match status" value="2"/>
</dbReference>
<proteinExistence type="predicted"/>
<name>A0ABV4DNG7_9LACO</name>
<keyword evidence="4" id="KW-1185">Reference proteome</keyword>
<gene>
    <name evidence="3" type="ORF">AALT52_00660</name>
</gene>
<evidence type="ECO:0000259" key="2">
    <source>
        <dbReference type="Pfam" id="PF22128"/>
    </source>
</evidence>
<accession>A0ABV4DNG7</accession>
<organism evidence="3 4">
    <name type="scientific">Ligilactobacillus faecis</name>
    <dbReference type="NCBI Taxonomy" id="762833"/>
    <lineage>
        <taxon>Bacteria</taxon>
        <taxon>Bacillati</taxon>
        <taxon>Bacillota</taxon>
        <taxon>Bacilli</taxon>
        <taxon>Lactobacillales</taxon>
        <taxon>Lactobacillaceae</taxon>
        <taxon>Ligilactobacillus</taxon>
    </lineage>
</organism>
<reference evidence="3 4" key="1">
    <citation type="submission" date="2024-03" db="EMBL/GenBank/DDBJ databases">
        <title>Mouse gut bacterial collection (mGBC) of GemPharmatech.</title>
        <authorList>
            <person name="He Y."/>
            <person name="Dong L."/>
            <person name="Wu D."/>
            <person name="Gao X."/>
            <person name="Lin Z."/>
        </authorList>
    </citation>
    <scope>NUCLEOTIDE SEQUENCE [LARGE SCALE GENOMIC DNA]</scope>
    <source>
        <strain evidence="3 4">15-30</strain>
    </source>
</reference>
<dbReference type="InterPro" id="IPR043129">
    <property type="entry name" value="ATPase_NBD"/>
</dbReference>
<dbReference type="InterPro" id="IPR040607">
    <property type="entry name" value="ALP_N"/>
</dbReference>
<comment type="caution">
    <text evidence="3">The sequence shown here is derived from an EMBL/GenBank/DDBJ whole genome shotgun (WGS) entry which is preliminary data.</text>
</comment>
<evidence type="ECO:0000259" key="1">
    <source>
        <dbReference type="Pfam" id="PF17989"/>
    </source>
</evidence>
<dbReference type="EMBL" id="JBCLUF010000002">
    <property type="protein sequence ID" value="MEY8661408.1"/>
    <property type="molecule type" value="Genomic_DNA"/>
</dbReference>
<dbReference type="CDD" id="cd24021">
    <property type="entry name" value="ASKHA_NBD_ParM_Psk41-like"/>
    <property type="match status" value="1"/>
</dbReference>
<sequence length="349" mass="39565">MELFALDLGNKQTKLKSNKAEYVLPSQILNENDLPQQLGNLGNLGIKRDITMYKTPFDEQKWAWGTDLVNLKLDDYLQDTLMYRDRYSNHTFKLLANFALGLLATDFEKAKNEIMSVTVVAGVPTEDYNSKEQLRALAEVLKGQHQVEIDGTTVNVKVETVLIIPQPIGTFYNVLLDDEGKLEREELLDERVGIVDIGGGTILIDTLLNFEFDKKARKQYSTGANDLYEAIASRIEDNVSLYQIEKLVRTGIAEKQFSYKFSKNNILDITEIVEQEIRSFSRRLVSQLRSTFKDIKSIDTLIITGGTSNIIDQAMVKEVFENVVFVDDAEMANVRGFYKYGVTEAGDQQ</sequence>
<feature type="domain" description="Alp7A-like C-terminal" evidence="2">
    <location>
        <begin position="193"/>
        <end position="320"/>
    </location>
</feature>
<evidence type="ECO:0000313" key="4">
    <source>
        <dbReference type="Proteomes" id="UP001565236"/>
    </source>
</evidence>
<protein>
    <submittedName>
        <fullName evidence="3">ParM/StbA family protein</fullName>
    </submittedName>
</protein>